<dbReference type="FunCoup" id="O44412">
    <property type="interactions" value="358"/>
</dbReference>
<evidence type="ECO:0000256" key="1">
    <source>
        <dbReference type="ARBA" id="ARBA00009884"/>
    </source>
</evidence>
<dbReference type="Gene3D" id="3.40.50.1910">
    <property type="match status" value="1"/>
</dbReference>
<dbReference type="Pfam" id="PF00995">
    <property type="entry name" value="Sec1"/>
    <property type="match status" value="1"/>
</dbReference>
<dbReference type="GO" id="GO:0005886">
    <property type="term" value="C:plasma membrane"/>
    <property type="evidence" value="ECO:0000318"/>
    <property type="project" value="GO_Central"/>
</dbReference>
<dbReference type="PANTHER" id="PTHR11679">
    <property type="entry name" value="VESICLE PROTEIN SORTING-ASSOCIATED"/>
    <property type="match status" value="1"/>
</dbReference>
<evidence type="ECO:0000313" key="2">
    <source>
        <dbReference type="EMBL" id="CCD73983.1"/>
    </source>
</evidence>
<dbReference type="Proteomes" id="UP000001940">
    <property type="component" value="Chromosome IV"/>
</dbReference>
<dbReference type="InterPro" id="IPR027482">
    <property type="entry name" value="Sec1-like_dom2"/>
</dbReference>
<dbReference type="InParanoid" id="O44412"/>
<dbReference type="SMR" id="O44412"/>
<dbReference type="InterPro" id="IPR036045">
    <property type="entry name" value="Sec1-like_sf"/>
</dbReference>
<dbReference type="eggNOG" id="KOG1300">
    <property type="taxonomic scope" value="Eukaryota"/>
</dbReference>
<accession>O44412</accession>
<dbReference type="PIR" id="T32581">
    <property type="entry name" value="T32581"/>
</dbReference>
<reference evidence="2 3" key="1">
    <citation type="journal article" date="1998" name="Science">
        <title>Genome sequence of the nematode C. elegans: a platform for investigating biology.</title>
        <authorList>
            <consortium name="The C. elegans sequencing consortium"/>
            <person name="Sulson J.E."/>
            <person name="Waterston R."/>
        </authorList>
    </citation>
    <scope>NUCLEOTIDE SEQUENCE [LARGE SCALE GENOMIC DNA]</scope>
    <source>
        <strain evidence="2 3">Bristol N2</strain>
    </source>
</reference>
<dbReference type="STRING" id="6239.T07A9.10.1"/>
<dbReference type="GO" id="GO:0030141">
    <property type="term" value="C:secretory granule"/>
    <property type="evidence" value="ECO:0000318"/>
    <property type="project" value="GO_Central"/>
</dbReference>
<sequence length="562" mass="64656">MLRELVKKQIIENILRPQNYDSKLGHRKFSVLVLDKSAMVVVNSCLSLNEVFEEGVTLVEDLTRNREPMPSMDAIYIISPVAESIDILINDFSRKTKFNPGNSYRSAHIFFLDPCCDELFEKLSKSPAVKWIKTLKELNLNLKPVESQIFTVNSQFRGDMTKTADGIVSLCATLNIHPTLRFQSDFAQSSEICQRVEQKLKEFGNEGMGTDAELVVLDRSFDLVSPLLHEVTLQAMVVDVTAFKDGVYRYTEAGDSKEIVLDEKDQNWLDLRHKLLPEVMKSVNKMVKDFKNTNKTEPENIKNQSSKDFSTTVRTLQPYLKMKAKMAAYISLTEECRSKYFDSLEKIIALEQDMAVEHTPEHVRITDSQAVGRLSTFILPAIPTETRLRLILIFMLTIGKDKDEQYFNRLLHHTDIPESEFQIIKRMLIWRDKTQKSQFQHRRPPPEDERFIASRWDPKIKNLIEEIYERRLDEREFKVAGKKSTSDFRPAASARYGSGLAGKPREKRKIIIFVVGGITYSEMRVAYELSKKTNTTVILGSDEILTPSSFLESLRDRNTVNC</sequence>
<keyword evidence="5" id="KW-1267">Proteomics identification</keyword>
<dbReference type="OrthoDB" id="2228at2759"/>
<dbReference type="InterPro" id="IPR043154">
    <property type="entry name" value="Sec-1-like_dom1"/>
</dbReference>
<evidence type="ECO:0000313" key="4">
    <source>
        <dbReference type="WormBase" id="T07A9.10"/>
    </source>
</evidence>
<dbReference type="Gene3D" id="3.40.50.2060">
    <property type="match status" value="1"/>
</dbReference>
<dbReference type="GO" id="GO:0019905">
    <property type="term" value="F:syntaxin binding"/>
    <property type="evidence" value="ECO:0000318"/>
    <property type="project" value="GO_Central"/>
</dbReference>
<organism evidence="2 3">
    <name type="scientific">Caenorhabditis elegans</name>
    <dbReference type="NCBI Taxonomy" id="6239"/>
    <lineage>
        <taxon>Eukaryota</taxon>
        <taxon>Metazoa</taxon>
        <taxon>Ecdysozoa</taxon>
        <taxon>Nematoda</taxon>
        <taxon>Chromadorea</taxon>
        <taxon>Rhabditida</taxon>
        <taxon>Rhabditina</taxon>
        <taxon>Rhabditomorpha</taxon>
        <taxon>Rhabditoidea</taxon>
        <taxon>Rhabditidae</taxon>
        <taxon>Peloderinae</taxon>
        <taxon>Caenorhabditis</taxon>
    </lineage>
</organism>
<dbReference type="GO" id="GO:0099525">
    <property type="term" value="P:presynaptic dense core vesicle exocytosis"/>
    <property type="evidence" value="ECO:0000318"/>
    <property type="project" value="GO_Central"/>
</dbReference>
<dbReference type="Reactome" id="R-CEL-114608">
    <property type="pathway name" value="Platelet degranulation"/>
</dbReference>
<dbReference type="PaxDb" id="6239-T07A9.10"/>
<dbReference type="PIRSF" id="PIRSF005715">
    <property type="entry name" value="VPS45_Sec1"/>
    <property type="match status" value="1"/>
</dbReference>
<dbReference type="HOGENOM" id="CLU_009210_2_0_1"/>
<evidence type="ECO:0000313" key="3">
    <source>
        <dbReference type="Proteomes" id="UP000001940"/>
    </source>
</evidence>
<proteinExistence type="evidence at protein level"/>
<dbReference type="InterPro" id="IPR043127">
    <property type="entry name" value="Sec-1-like_dom3a"/>
</dbReference>
<dbReference type="RefSeq" id="NP_499918.1">
    <property type="nucleotide sequence ID" value="NM_067517.7"/>
</dbReference>
<dbReference type="EMBL" id="BX284604">
    <property type="protein sequence ID" value="CCD73983.1"/>
    <property type="molecule type" value="Genomic_DNA"/>
</dbReference>
<dbReference type="KEGG" id="cel:CELE_T07A9.10"/>
<dbReference type="OMA" id="DMAVEHT"/>
<dbReference type="PhylomeDB" id="O44412"/>
<comment type="similarity">
    <text evidence="1">Belongs to the STXBP/unc-18/SEC1 family.</text>
</comment>
<dbReference type="GO" id="GO:0098793">
    <property type="term" value="C:presynapse"/>
    <property type="evidence" value="ECO:0007669"/>
    <property type="project" value="GOC"/>
</dbReference>
<dbReference type="Gene3D" id="1.25.40.60">
    <property type="match status" value="1"/>
</dbReference>
<dbReference type="Reactome" id="R-CEL-114516">
    <property type="pathway name" value="Disinhibition of SNARE formation"/>
</dbReference>
<dbReference type="GO" id="GO:0006904">
    <property type="term" value="P:vesicle docking involved in exocytosis"/>
    <property type="evidence" value="ECO:0000318"/>
    <property type="project" value="GO_Central"/>
</dbReference>
<dbReference type="AGR" id="WB:WBGene00020298"/>
<dbReference type="GeneID" id="176862"/>
<name>O44412_CAEEL</name>
<dbReference type="Bgee" id="WBGene00020298">
    <property type="expression patterns" value="Expressed in germ line (C elegans) and 4 other cell types or tissues"/>
</dbReference>
<dbReference type="WormBase" id="T07A9.10">
    <property type="protein sequence ID" value="CE17219"/>
    <property type="gene ID" value="WBGene00020298"/>
    <property type="gene designation" value="uncp-18"/>
</dbReference>
<dbReference type="InterPro" id="IPR001619">
    <property type="entry name" value="Sec1-like"/>
</dbReference>
<evidence type="ECO:0007829" key="5">
    <source>
        <dbReference type="PeptideAtlas" id="O44412"/>
    </source>
</evidence>
<dbReference type="UCSC" id="T07A9.10">
    <property type="organism name" value="c. elegans"/>
</dbReference>
<dbReference type="PeptideAtlas" id="O44412"/>
<dbReference type="AlphaFoldDB" id="O44412"/>
<gene>
    <name evidence="2 4" type="primary">uncp-18</name>
    <name evidence="2" type="ORF">CELE_T07A9.10</name>
    <name evidence="4" type="ORF">T07A9.10</name>
</gene>
<dbReference type="GO" id="GO:0006886">
    <property type="term" value="P:intracellular protein transport"/>
    <property type="evidence" value="ECO:0000318"/>
    <property type="project" value="GO_Central"/>
</dbReference>
<dbReference type="Reactome" id="R-CEL-449836">
    <property type="pathway name" value="Other interleukin signaling"/>
</dbReference>
<dbReference type="Gene3D" id="3.90.830.10">
    <property type="entry name" value="Syntaxin Binding Protein 1, Chain A, domain 2"/>
    <property type="match status" value="1"/>
</dbReference>
<keyword evidence="3" id="KW-1185">Reference proteome</keyword>
<dbReference type="SUPFAM" id="SSF56815">
    <property type="entry name" value="Sec1/munc18-like (SM) proteins"/>
    <property type="match status" value="1"/>
</dbReference>
<dbReference type="CTD" id="176862"/>
<protein>
    <submittedName>
        <fullName evidence="2">Syntaxin-binding protein 1</fullName>
    </submittedName>
</protein>